<organism evidence="1 2">
    <name type="scientific">Gossypium australe</name>
    <dbReference type="NCBI Taxonomy" id="47621"/>
    <lineage>
        <taxon>Eukaryota</taxon>
        <taxon>Viridiplantae</taxon>
        <taxon>Streptophyta</taxon>
        <taxon>Embryophyta</taxon>
        <taxon>Tracheophyta</taxon>
        <taxon>Spermatophyta</taxon>
        <taxon>Magnoliopsida</taxon>
        <taxon>eudicotyledons</taxon>
        <taxon>Gunneridae</taxon>
        <taxon>Pentapetalae</taxon>
        <taxon>rosids</taxon>
        <taxon>malvids</taxon>
        <taxon>Malvales</taxon>
        <taxon>Malvaceae</taxon>
        <taxon>Malvoideae</taxon>
        <taxon>Gossypium</taxon>
    </lineage>
</organism>
<sequence>MSTANERFETGQMQTFTEIIAKSSVISNLDFLLSHTHQNRLQPTAFLLRSYKHPSFDFEAVSLEHFSVVPSLRYLRPSFFICNPTTQQFREISFEKKICQRKFFGNLVVDPLESSHYKIMIFQCVE</sequence>
<name>A0A5B6VVH8_9ROSI</name>
<evidence type="ECO:0000313" key="1">
    <source>
        <dbReference type="EMBL" id="KAA3473048.1"/>
    </source>
</evidence>
<reference evidence="2" key="1">
    <citation type="journal article" date="2019" name="Plant Biotechnol. J.">
        <title>Genome sequencing of the Australian wild diploid species Gossypium australe highlights disease resistance and delayed gland morphogenesis.</title>
        <authorList>
            <person name="Cai Y."/>
            <person name="Cai X."/>
            <person name="Wang Q."/>
            <person name="Wang P."/>
            <person name="Zhang Y."/>
            <person name="Cai C."/>
            <person name="Xu Y."/>
            <person name="Wang K."/>
            <person name="Zhou Z."/>
            <person name="Wang C."/>
            <person name="Geng S."/>
            <person name="Li B."/>
            <person name="Dong Q."/>
            <person name="Hou Y."/>
            <person name="Wang H."/>
            <person name="Ai P."/>
            <person name="Liu Z."/>
            <person name="Yi F."/>
            <person name="Sun M."/>
            <person name="An G."/>
            <person name="Cheng J."/>
            <person name="Zhang Y."/>
            <person name="Shi Q."/>
            <person name="Xie Y."/>
            <person name="Shi X."/>
            <person name="Chang Y."/>
            <person name="Huang F."/>
            <person name="Chen Y."/>
            <person name="Hong S."/>
            <person name="Mi L."/>
            <person name="Sun Q."/>
            <person name="Zhang L."/>
            <person name="Zhou B."/>
            <person name="Peng R."/>
            <person name="Zhang X."/>
            <person name="Liu F."/>
        </authorList>
    </citation>
    <scope>NUCLEOTIDE SEQUENCE [LARGE SCALE GENOMIC DNA]</scope>
    <source>
        <strain evidence="2">cv. PA1801</strain>
    </source>
</reference>
<evidence type="ECO:0000313" key="2">
    <source>
        <dbReference type="Proteomes" id="UP000325315"/>
    </source>
</evidence>
<accession>A0A5B6VVH8</accession>
<keyword evidence="2" id="KW-1185">Reference proteome</keyword>
<dbReference type="EMBL" id="SMMG02000005">
    <property type="protein sequence ID" value="KAA3473048.1"/>
    <property type="molecule type" value="Genomic_DNA"/>
</dbReference>
<protein>
    <submittedName>
        <fullName evidence="1">F-box protein</fullName>
    </submittedName>
</protein>
<proteinExistence type="predicted"/>
<dbReference type="AlphaFoldDB" id="A0A5B6VVH8"/>
<gene>
    <name evidence="1" type="ORF">EPI10_023459</name>
</gene>
<comment type="caution">
    <text evidence="1">The sequence shown here is derived from an EMBL/GenBank/DDBJ whole genome shotgun (WGS) entry which is preliminary data.</text>
</comment>
<dbReference type="Proteomes" id="UP000325315">
    <property type="component" value="Unassembled WGS sequence"/>
</dbReference>